<dbReference type="SUPFAM" id="SSF48498">
    <property type="entry name" value="Tetracyclin repressor-like, C-terminal domain"/>
    <property type="match status" value="1"/>
</dbReference>
<evidence type="ECO:0000259" key="4">
    <source>
        <dbReference type="PROSITE" id="PS50977"/>
    </source>
</evidence>
<dbReference type="Gene3D" id="1.10.10.60">
    <property type="entry name" value="Homeodomain-like"/>
    <property type="match status" value="1"/>
</dbReference>
<evidence type="ECO:0000256" key="1">
    <source>
        <dbReference type="ARBA" id="ARBA00023125"/>
    </source>
</evidence>
<dbReference type="SUPFAM" id="SSF46689">
    <property type="entry name" value="Homeodomain-like"/>
    <property type="match status" value="1"/>
</dbReference>
<keyword evidence="1 2" id="KW-0238">DNA-binding</keyword>
<reference evidence="5 6" key="1">
    <citation type="submission" date="2018-06" db="EMBL/GenBank/DDBJ databases">
        <title>NTM in soil in Japan.</title>
        <authorList>
            <person name="Ohya K."/>
        </authorList>
    </citation>
    <scope>NUCLEOTIDE SEQUENCE [LARGE SCALE GENOMIC DNA]</scope>
    <source>
        <strain evidence="5 6">GF28</strain>
    </source>
</reference>
<dbReference type="PANTHER" id="PTHR30055:SF235">
    <property type="entry name" value="TRANSCRIPTIONAL REGULATORY PROTEIN"/>
    <property type="match status" value="1"/>
</dbReference>
<dbReference type="GO" id="GO:0003700">
    <property type="term" value="F:DNA-binding transcription factor activity"/>
    <property type="evidence" value="ECO:0007669"/>
    <property type="project" value="TreeGrafter"/>
</dbReference>
<dbReference type="Pfam" id="PF17920">
    <property type="entry name" value="TetR_C_16"/>
    <property type="match status" value="1"/>
</dbReference>
<dbReference type="InterPro" id="IPR041678">
    <property type="entry name" value="TetR_C_16"/>
</dbReference>
<feature type="DNA-binding region" description="H-T-H motif" evidence="2">
    <location>
        <begin position="41"/>
        <end position="60"/>
    </location>
</feature>
<sequence length="231" mass="24829">MPPPGNTTKRRGRRQGGPVSRDAVLHAAKQQFAKRGYDKTTLRAIADDARVDPSMVLYLFGSKAELFRESMKLVLPANLLTNELAEKDDDVGRRVVRAYLGIWERPDTAASMASMVQSATSNSDANEAFRGFLHDYLLTAVANALGGGDEARLRAMLAATSLVGTAMLRYIMRVPPLSSLGVDEVVALVGPAVHRSLTIPADELGLDLPPSKTRAAQTTGPAATLRSPRGY</sequence>
<evidence type="ECO:0000313" key="5">
    <source>
        <dbReference type="EMBL" id="RAV05868.1"/>
    </source>
</evidence>
<dbReference type="EMBL" id="QMEV01000068">
    <property type="protein sequence ID" value="RAV05868.1"/>
    <property type="molecule type" value="Genomic_DNA"/>
</dbReference>
<dbReference type="OrthoDB" id="3210235at2"/>
<dbReference type="InterPro" id="IPR036271">
    <property type="entry name" value="Tet_transcr_reg_TetR-rel_C_sf"/>
</dbReference>
<evidence type="ECO:0000313" key="6">
    <source>
        <dbReference type="Proteomes" id="UP000250915"/>
    </source>
</evidence>
<proteinExistence type="predicted"/>
<protein>
    <submittedName>
        <fullName evidence="5">TetR family transcriptional regulator</fullName>
    </submittedName>
</protein>
<organism evidence="5 6">
    <name type="scientific">Mycobacterium colombiense</name>
    <dbReference type="NCBI Taxonomy" id="339268"/>
    <lineage>
        <taxon>Bacteria</taxon>
        <taxon>Bacillati</taxon>
        <taxon>Actinomycetota</taxon>
        <taxon>Actinomycetes</taxon>
        <taxon>Mycobacteriales</taxon>
        <taxon>Mycobacteriaceae</taxon>
        <taxon>Mycobacterium</taxon>
        <taxon>Mycobacterium avium complex (MAC)</taxon>
    </lineage>
</organism>
<dbReference type="PANTHER" id="PTHR30055">
    <property type="entry name" value="HTH-TYPE TRANSCRIPTIONAL REGULATOR RUTR"/>
    <property type="match status" value="1"/>
</dbReference>
<dbReference type="AlphaFoldDB" id="A0A329LDA0"/>
<evidence type="ECO:0000256" key="3">
    <source>
        <dbReference type="SAM" id="MobiDB-lite"/>
    </source>
</evidence>
<evidence type="ECO:0000256" key="2">
    <source>
        <dbReference type="PROSITE-ProRule" id="PRU00335"/>
    </source>
</evidence>
<accession>A0A329LDA0</accession>
<dbReference type="InterPro" id="IPR001647">
    <property type="entry name" value="HTH_TetR"/>
</dbReference>
<gene>
    <name evidence="5" type="ORF">DQP57_21935</name>
</gene>
<dbReference type="Pfam" id="PF00440">
    <property type="entry name" value="TetR_N"/>
    <property type="match status" value="1"/>
</dbReference>
<feature type="region of interest" description="Disordered" evidence="3">
    <location>
        <begin position="1"/>
        <end position="21"/>
    </location>
</feature>
<feature type="domain" description="HTH tetR-type" evidence="4">
    <location>
        <begin position="18"/>
        <end position="78"/>
    </location>
</feature>
<dbReference type="GO" id="GO:0000976">
    <property type="term" value="F:transcription cis-regulatory region binding"/>
    <property type="evidence" value="ECO:0007669"/>
    <property type="project" value="TreeGrafter"/>
</dbReference>
<dbReference type="InterPro" id="IPR009057">
    <property type="entry name" value="Homeodomain-like_sf"/>
</dbReference>
<dbReference type="PROSITE" id="PS50977">
    <property type="entry name" value="HTH_TETR_2"/>
    <property type="match status" value="1"/>
</dbReference>
<comment type="caution">
    <text evidence="5">The sequence shown here is derived from an EMBL/GenBank/DDBJ whole genome shotgun (WGS) entry which is preliminary data.</text>
</comment>
<dbReference type="Proteomes" id="UP000250915">
    <property type="component" value="Unassembled WGS sequence"/>
</dbReference>
<dbReference type="Gene3D" id="1.10.357.10">
    <property type="entry name" value="Tetracycline Repressor, domain 2"/>
    <property type="match status" value="1"/>
</dbReference>
<feature type="region of interest" description="Disordered" evidence="3">
    <location>
        <begin position="207"/>
        <end position="231"/>
    </location>
</feature>
<name>A0A329LDA0_9MYCO</name>
<dbReference type="InterPro" id="IPR050109">
    <property type="entry name" value="HTH-type_TetR-like_transc_reg"/>
</dbReference>
<dbReference type="RefSeq" id="WP_112634751.1">
    <property type="nucleotide sequence ID" value="NZ_QMEV01000068.1"/>
</dbReference>